<reference evidence="2" key="1">
    <citation type="submission" date="2021-02" db="EMBL/GenBank/DDBJ databases">
        <title>Psilocybe cubensis genome.</title>
        <authorList>
            <person name="Mckernan K.J."/>
            <person name="Crawford S."/>
            <person name="Trippe A."/>
            <person name="Kane L.T."/>
            <person name="Mclaughlin S."/>
        </authorList>
    </citation>
    <scope>NUCLEOTIDE SEQUENCE [LARGE SCALE GENOMIC DNA]</scope>
    <source>
        <strain evidence="2">MGC-MH-2018</strain>
    </source>
</reference>
<name>A0A8H7Y8T9_PSICU</name>
<dbReference type="AlphaFoldDB" id="A0A8H7Y8T9"/>
<protein>
    <submittedName>
        <fullName evidence="2">Uncharacterized protein</fullName>
    </submittedName>
</protein>
<proteinExistence type="predicted"/>
<gene>
    <name evidence="2" type="ORF">JR316_002514</name>
</gene>
<evidence type="ECO:0000313" key="2">
    <source>
        <dbReference type="EMBL" id="KAG5173009.1"/>
    </source>
</evidence>
<dbReference type="OrthoDB" id="2921613at2759"/>
<comment type="caution">
    <text evidence="2">The sequence shown here is derived from an EMBL/GenBank/DDBJ whole genome shotgun (WGS) entry which is preliminary data.</text>
</comment>
<dbReference type="EMBL" id="JAFIQS010000002">
    <property type="protein sequence ID" value="KAG5173009.1"/>
    <property type="molecule type" value="Genomic_DNA"/>
</dbReference>
<evidence type="ECO:0000256" key="1">
    <source>
        <dbReference type="SAM" id="MobiDB-lite"/>
    </source>
</evidence>
<organism evidence="2">
    <name type="scientific">Psilocybe cubensis</name>
    <name type="common">Psychedelic mushroom</name>
    <name type="synonym">Stropharia cubensis</name>
    <dbReference type="NCBI Taxonomy" id="181762"/>
    <lineage>
        <taxon>Eukaryota</taxon>
        <taxon>Fungi</taxon>
        <taxon>Dikarya</taxon>
        <taxon>Basidiomycota</taxon>
        <taxon>Agaricomycotina</taxon>
        <taxon>Agaricomycetes</taxon>
        <taxon>Agaricomycetidae</taxon>
        <taxon>Agaricales</taxon>
        <taxon>Agaricineae</taxon>
        <taxon>Strophariaceae</taxon>
        <taxon>Psilocybe</taxon>
    </lineage>
</organism>
<accession>A0A8H7Y8T9</accession>
<feature type="compositionally biased region" description="Low complexity" evidence="1">
    <location>
        <begin position="138"/>
        <end position="147"/>
    </location>
</feature>
<feature type="region of interest" description="Disordered" evidence="1">
    <location>
        <begin position="138"/>
        <end position="202"/>
    </location>
</feature>
<sequence length="501" mass="56288">MVPAASQALLYSDFEQAALLPGFQSGQEATRRGEDFLQPTRPSSRLGFNRTILSTNSPEAFPDSRAVQWSHSLFQSVGISDLRLSSIKPHLQAKADVKAMEPATLTPVGTGQECQTLNANNPKSQDFVRNSVSRDCIGSPVAPSKSPKGPPPPVSRLCFPFVTTSSRRNKAPPSPPPTRHKYSCFPSPMSPSSTGRSLPKHQRHNYRQHGYSRLALQQIKWFWSTREEDWEGYTMYHHDALPYEGVPPKGNQSLPTSRPSTPPRLLQTDVFSEDLPSLTIHPRRGDISALRDPYCVHIDRCFANVPTWTIGKTIWMHEMHMVTDERNTDFRLSSHEDVSDAESECEFEMSTSTGFSDDSDSTLVESESETDLPNILASKLDIKASNQFESGQLFEGGSSLLIGSHLPCNISNLDVGHWFRTVNVLHAKASPRFTARTKKGRPLNWYRRWELLVELSRGAWDRTHQFFETPAPAPLLEYGLCASNTRRFFLMHKEMDSEDDA</sequence>